<reference evidence="2" key="1">
    <citation type="journal article" date="2023" name="Plant J.">
        <title>The genome of the king protea, Protea cynaroides.</title>
        <authorList>
            <person name="Chang J."/>
            <person name="Duong T.A."/>
            <person name="Schoeman C."/>
            <person name="Ma X."/>
            <person name="Roodt D."/>
            <person name="Barker N."/>
            <person name="Li Z."/>
            <person name="Van de Peer Y."/>
            <person name="Mizrachi E."/>
        </authorList>
    </citation>
    <scope>NUCLEOTIDE SEQUENCE</scope>
    <source>
        <tissue evidence="2">Young leaves</tissue>
    </source>
</reference>
<dbReference type="InterPro" id="IPR044688">
    <property type="entry name" value="SCI-1-like"/>
</dbReference>
<dbReference type="EMBL" id="JAMYWD010000007">
    <property type="protein sequence ID" value="KAJ4965584.1"/>
    <property type="molecule type" value="Genomic_DNA"/>
</dbReference>
<accession>A0A9Q0K804</accession>
<dbReference type="PANTHER" id="PTHR34117:SF1">
    <property type="entry name" value="STYLE CELL-CYCLE INHIBITOR 1"/>
    <property type="match status" value="1"/>
</dbReference>
<dbReference type="PANTHER" id="PTHR34117">
    <property type="entry name" value="STYLE CELL-CYCLE INHIBITOR 1"/>
    <property type="match status" value="1"/>
</dbReference>
<comment type="caution">
    <text evidence="2">The sequence shown here is derived from an EMBL/GenBank/DDBJ whole genome shotgun (WGS) entry which is preliminary data.</text>
</comment>
<feature type="compositionally biased region" description="Basic residues" evidence="1">
    <location>
        <begin position="43"/>
        <end position="76"/>
    </location>
</feature>
<dbReference type="OrthoDB" id="2139939at2759"/>
<dbReference type="AlphaFoldDB" id="A0A9Q0K804"/>
<evidence type="ECO:0000313" key="3">
    <source>
        <dbReference type="Proteomes" id="UP001141806"/>
    </source>
</evidence>
<evidence type="ECO:0000313" key="2">
    <source>
        <dbReference type="EMBL" id="KAJ4965584.1"/>
    </source>
</evidence>
<gene>
    <name evidence="2" type="ORF">NE237_017433</name>
</gene>
<proteinExistence type="predicted"/>
<name>A0A9Q0K804_9MAGN</name>
<keyword evidence="3" id="KW-1185">Reference proteome</keyword>
<sequence length="154" mass="18594">MGSDEKSKKRRLTSISEDEDRSKKHRTRDEKERKNVNRDKKEKTKSKKSHKHSKHHSDKGKKSKEKQDRKHHKRDKHSFQELSEDDYFSKNNEFATWLKEEKGLFFSDLSSDAARELFQRFVKDWNRQKLASQYYEGIASGPRSRHDWKITLEK</sequence>
<feature type="region of interest" description="Disordered" evidence="1">
    <location>
        <begin position="1"/>
        <end position="82"/>
    </location>
</feature>
<feature type="compositionally biased region" description="Basic and acidic residues" evidence="1">
    <location>
        <begin position="27"/>
        <end position="42"/>
    </location>
</feature>
<dbReference type="Proteomes" id="UP001141806">
    <property type="component" value="Unassembled WGS sequence"/>
</dbReference>
<evidence type="ECO:0000256" key="1">
    <source>
        <dbReference type="SAM" id="MobiDB-lite"/>
    </source>
</evidence>
<protein>
    <submittedName>
        <fullName evidence="2">Uncharacterized protein</fullName>
    </submittedName>
</protein>
<organism evidence="2 3">
    <name type="scientific">Protea cynaroides</name>
    <dbReference type="NCBI Taxonomy" id="273540"/>
    <lineage>
        <taxon>Eukaryota</taxon>
        <taxon>Viridiplantae</taxon>
        <taxon>Streptophyta</taxon>
        <taxon>Embryophyta</taxon>
        <taxon>Tracheophyta</taxon>
        <taxon>Spermatophyta</taxon>
        <taxon>Magnoliopsida</taxon>
        <taxon>Proteales</taxon>
        <taxon>Proteaceae</taxon>
        <taxon>Protea</taxon>
    </lineage>
</organism>